<gene>
    <name evidence="2" type="ORF">GCM10017600_80350</name>
</gene>
<reference evidence="2" key="1">
    <citation type="journal article" date="2014" name="Int. J. Syst. Evol. Microbiol.">
        <title>Complete genome sequence of Corynebacterium casei LMG S-19264T (=DSM 44701T), isolated from a smear-ripened cheese.</title>
        <authorList>
            <consortium name="US DOE Joint Genome Institute (JGI-PGF)"/>
            <person name="Walter F."/>
            <person name="Albersmeier A."/>
            <person name="Kalinowski J."/>
            <person name="Ruckert C."/>
        </authorList>
    </citation>
    <scope>NUCLEOTIDE SEQUENCE</scope>
    <source>
        <strain evidence="2">VKM Ac-2007</strain>
    </source>
</reference>
<dbReference type="AlphaFoldDB" id="A0A9W6MI66"/>
<reference evidence="2" key="2">
    <citation type="submission" date="2023-01" db="EMBL/GenBank/DDBJ databases">
        <authorList>
            <person name="Sun Q."/>
            <person name="Evtushenko L."/>
        </authorList>
    </citation>
    <scope>NUCLEOTIDE SEQUENCE</scope>
    <source>
        <strain evidence="2">VKM Ac-2007</strain>
    </source>
</reference>
<organism evidence="2 3">
    <name type="scientific">Streptosporangium carneum</name>
    <dbReference type="NCBI Taxonomy" id="47481"/>
    <lineage>
        <taxon>Bacteria</taxon>
        <taxon>Bacillati</taxon>
        <taxon>Actinomycetota</taxon>
        <taxon>Actinomycetes</taxon>
        <taxon>Streptosporangiales</taxon>
        <taxon>Streptosporangiaceae</taxon>
        <taxon>Streptosporangium</taxon>
    </lineage>
</organism>
<comment type="caution">
    <text evidence="2">The sequence shown here is derived from an EMBL/GenBank/DDBJ whole genome shotgun (WGS) entry which is preliminary data.</text>
</comment>
<keyword evidence="1" id="KW-0812">Transmembrane</keyword>
<feature type="transmembrane region" description="Helical" evidence="1">
    <location>
        <begin position="93"/>
        <end position="123"/>
    </location>
</feature>
<feature type="transmembrane region" description="Helical" evidence="1">
    <location>
        <begin position="6"/>
        <end position="31"/>
    </location>
</feature>
<feature type="transmembrane region" description="Helical" evidence="1">
    <location>
        <begin position="144"/>
        <end position="170"/>
    </location>
</feature>
<protein>
    <submittedName>
        <fullName evidence="2">Uncharacterized protein</fullName>
    </submittedName>
</protein>
<feature type="transmembrane region" description="Helical" evidence="1">
    <location>
        <begin position="60"/>
        <end position="81"/>
    </location>
</feature>
<accession>A0A9W6MI66</accession>
<name>A0A9W6MI66_9ACTN</name>
<evidence type="ECO:0000256" key="1">
    <source>
        <dbReference type="SAM" id="Phobius"/>
    </source>
</evidence>
<proteinExistence type="predicted"/>
<evidence type="ECO:0000313" key="3">
    <source>
        <dbReference type="Proteomes" id="UP001143474"/>
    </source>
</evidence>
<dbReference type="EMBL" id="BSEV01000034">
    <property type="protein sequence ID" value="GLK14623.1"/>
    <property type="molecule type" value="Genomic_DNA"/>
</dbReference>
<dbReference type="Proteomes" id="UP001143474">
    <property type="component" value="Unassembled WGS sequence"/>
</dbReference>
<keyword evidence="1" id="KW-0472">Membrane</keyword>
<keyword evidence="1" id="KW-1133">Transmembrane helix</keyword>
<evidence type="ECO:0000313" key="2">
    <source>
        <dbReference type="EMBL" id="GLK14623.1"/>
    </source>
</evidence>
<sequence length="174" mass="18422">MEWSVLVGYGVTYGLVVSVLFTVALFVGAAVGRDFLLDDYPPAVRERYGRPKSVRGRRTAIGFGLFFWGGCCVPLMVLAMSRLGAELGGDVGFLRAAVVGAVGFLTLSVYDLVVVDWIVFAGLRPRLLALPGTEGMEEYRDLRFHAVAAAKGSPLIVVVGVVVGGVVAAVEAIT</sequence>
<keyword evidence="3" id="KW-1185">Reference proteome</keyword>